<reference evidence="1" key="1">
    <citation type="submission" date="2020-05" db="EMBL/GenBank/DDBJ databases">
        <title>Large-scale comparative analyses of tick genomes elucidate their genetic diversity and vector capacities.</title>
        <authorList>
            <person name="Jia N."/>
            <person name="Wang J."/>
            <person name="Shi W."/>
            <person name="Du L."/>
            <person name="Sun Y."/>
            <person name="Zhan W."/>
            <person name="Jiang J."/>
            <person name="Wang Q."/>
            <person name="Zhang B."/>
            <person name="Ji P."/>
            <person name="Sakyi L.B."/>
            <person name="Cui X."/>
            <person name="Yuan T."/>
            <person name="Jiang B."/>
            <person name="Yang W."/>
            <person name="Lam T.T.-Y."/>
            <person name="Chang Q."/>
            <person name="Ding S."/>
            <person name="Wang X."/>
            <person name="Zhu J."/>
            <person name="Ruan X."/>
            <person name="Zhao L."/>
            <person name="Wei J."/>
            <person name="Que T."/>
            <person name="Du C."/>
            <person name="Cheng J."/>
            <person name="Dai P."/>
            <person name="Han X."/>
            <person name="Huang E."/>
            <person name="Gao Y."/>
            <person name="Liu J."/>
            <person name="Shao H."/>
            <person name="Ye R."/>
            <person name="Li L."/>
            <person name="Wei W."/>
            <person name="Wang X."/>
            <person name="Wang C."/>
            <person name="Yang T."/>
            <person name="Huo Q."/>
            <person name="Li W."/>
            <person name="Guo W."/>
            <person name="Chen H."/>
            <person name="Zhou L."/>
            <person name="Ni X."/>
            <person name="Tian J."/>
            <person name="Zhou Y."/>
            <person name="Sheng Y."/>
            <person name="Liu T."/>
            <person name="Pan Y."/>
            <person name="Xia L."/>
            <person name="Li J."/>
            <person name="Zhao F."/>
            <person name="Cao W."/>
        </authorList>
    </citation>
    <scope>NUCLEOTIDE SEQUENCE</scope>
    <source>
        <strain evidence="1">Dsil-2018</strain>
    </source>
</reference>
<name>A0ACB8C3C1_DERSI</name>
<dbReference type="EMBL" id="CM023478">
    <property type="protein sequence ID" value="KAH7933221.1"/>
    <property type="molecule type" value="Genomic_DNA"/>
</dbReference>
<comment type="caution">
    <text evidence="1">The sequence shown here is derived from an EMBL/GenBank/DDBJ whole genome shotgun (WGS) entry which is preliminary data.</text>
</comment>
<dbReference type="Proteomes" id="UP000821865">
    <property type="component" value="Chromosome 9"/>
</dbReference>
<evidence type="ECO:0000313" key="2">
    <source>
        <dbReference type="Proteomes" id="UP000821865"/>
    </source>
</evidence>
<sequence length="482" mass="52579">MFILNNVVIIKIVLNFACMTMGSSRLLLFLRDSQAYEKSASFVPLEDRGRRLRFRLRKIASLVVLVIVYGMAIRIYVDSAMQDSREQWRIPVLVCSFFTLLVFLFYDSLAYVILSSCSAVLAEYLRVELVALGRCRTPRRVEEVRLRLSIIKKLRRSLNEIWHPALAVWSACLILVLCITLYTIFDGDIGQPEVLVALAYSAYASMSFADLAILSQCLSDLRKGTDQRIAGPVRPHASSANSHIARACFRRQSEFVEGPPGLYALASLEEGTAVGTNGIFALEPADSHVSHVGITQPIVRTLNCAGVPVDMQVDAGSPVSVFTWPTYEQNKTVWPKLRGSPLKLTFVLGRLPVALDNAVAPPGLLAQQSPVDRPDLAVAAGRASLGKNFGRTTSSDGAGMVNAVGPEGENIRRHIDQIKPRVGEDDLDDGACDPERQEATASPQVIGTPGQGPEISDAATSPPTPVPRLSGRTRKPPDLYAP</sequence>
<gene>
    <name evidence="1" type="ORF">HPB49_010401</name>
</gene>
<accession>A0ACB8C3C1</accession>
<protein>
    <submittedName>
        <fullName evidence="1">Uncharacterized protein</fullName>
    </submittedName>
</protein>
<organism evidence="1 2">
    <name type="scientific">Dermacentor silvarum</name>
    <name type="common">Tick</name>
    <dbReference type="NCBI Taxonomy" id="543639"/>
    <lineage>
        <taxon>Eukaryota</taxon>
        <taxon>Metazoa</taxon>
        <taxon>Ecdysozoa</taxon>
        <taxon>Arthropoda</taxon>
        <taxon>Chelicerata</taxon>
        <taxon>Arachnida</taxon>
        <taxon>Acari</taxon>
        <taxon>Parasitiformes</taxon>
        <taxon>Ixodida</taxon>
        <taxon>Ixodoidea</taxon>
        <taxon>Ixodidae</taxon>
        <taxon>Rhipicephalinae</taxon>
        <taxon>Dermacentor</taxon>
    </lineage>
</organism>
<keyword evidence="2" id="KW-1185">Reference proteome</keyword>
<evidence type="ECO:0000313" key="1">
    <source>
        <dbReference type="EMBL" id="KAH7933221.1"/>
    </source>
</evidence>
<proteinExistence type="predicted"/>